<gene>
    <name evidence="2" type="ORF">BWQ96_00601</name>
</gene>
<evidence type="ECO:0000313" key="2">
    <source>
        <dbReference type="EMBL" id="PXF49531.1"/>
    </source>
</evidence>
<feature type="compositionally biased region" description="Pro residues" evidence="1">
    <location>
        <begin position="65"/>
        <end position="77"/>
    </location>
</feature>
<name>A0A2V3J524_9FLOR</name>
<keyword evidence="3" id="KW-1185">Reference proteome</keyword>
<dbReference type="AlphaFoldDB" id="A0A2V3J524"/>
<comment type="caution">
    <text evidence="2">The sequence shown here is derived from an EMBL/GenBank/DDBJ whole genome shotgun (WGS) entry which is preliminary data.</text>
</comment>
<protein>
    <submittedName>
        <fullName evidence="2">Uncharacterized protein</fullName>
    </submittedName>
</protein>
<evidence type="ECO:0000313" key="3">
    <source>
        <dbReference type="Proteomes" id="UP000247409"/>
    </source>
</evidence>
<reference evidence="2 3" key="1">
    <citation type="journal article" date="2018" name="Mol. Biol. Evol.">
        <title>Analysis of the draft genome of the red seaweed Gracilariopsis chorda provides insights into genome size evolution in Rhodophyta.</title>
        <authorList>
            <person name="Lee J."/>
            <person name="Yang E.C."/>
            <person name="Graf L."/>
            <person name="Yang J.H."/>
            <person name="Qiu H."/>
            <person name="Zel Zion U."/>
            <person name="Chan C.X."/>
            <person name="Stephens T.G."/>
            <person name="Weber A.P.M."/>
            <person name="Boo G.H."/>
            <person name="Boo S.M."/>
            <person name="Kim K.M."/>
            <person name="Shin Y."/>
            <person name="Jung M."/>
            <person name="Lee S.J."/>
            <person name="Yim H.S."/>
            <person name="Lee J.H."/>
            <person name="Bhattacharya D."/>
            <person name="Yoon H.S."/>
        </authorList>
    </citation>
    <scope>NUCLEOTIDE SEQUENCE [LARGE SCALE GENOMIC DNA]</scope>
    <source>
        <strain evidence="2 3">SKKU-2015</strain>
        <tissue evidence="2">Whole body</tissue>
    </source>
</reference>
<dbReference type="EMBL" id="NBIV01000004">
    <property type="protein sequence ID" value="PXF49531.1"/>
    <property type="molecule type" value="Genomic_DNA"/>
</dbReference>
<evidence type="ECO:0000256" key="1">
    <source>
        <dbReference type="SAM" id="MobiDB-lite"/>
    </source>
</evidence>
<organism evidence="2 3">
    <name type="scientific">Gracilariopsis chorda</name>
    <dbReference type="NCBI Taxonomy" id="448386"/>
    <lineage>
        <taxon>Eukaryota</taxon>
        <taxon>Rhodophyta</taxon>
        <taxon>Florideophyceae</taxon>
        <taxon>Rhodymeniophycidae</taxon>
        <taxon>Gracilariales</taxon>
        <taxon>Gracilariaceae</taxon>
        <taxon>Gracilariopsis</taxon>
    </lineage>
</organism>
<proteinExistence type="predicted"/>
<feature type="region of interest" description="Disordered" evidence="1">
    <location>
        <begin position="1"/>
        <end position="112"/>
    </location>
</feature>
<dbReference type="Proteomes" id="UP000247409">
    <property type="component" value="Unassembled WGS sequence"/>
</dbReference>
<sequence>MSSPTTTHHDTIVINSPSKSPALPPRAPPVSGKTCPLPHSPKPHLPHQPLPPMPALRLPEKHPLRPQPDPQNLPPLPNTTDSDDNNEPPFIPEGAEEDIMENLLEQAKRHSS</sequence>
<accession>A0A2V3J524</accession>